<reference evidence="2 3" key="1">
    <citation type="journal article" date="2017" name="Mol. Biol. Evol.">
        <title>The 4-celled Tetrabaena socialis nuclear genome reveals the essential components for genetic control of cell number at the origin of multicellularity in the volvocine lineage.</title>
        <authorList>
            <person name="Featherston J."/>
            <person name="Arakaki Y."/>
            <person name="Hanschen E.R."/>
            <person name="Ferris P.J."/>
            <person name="Michod R.E."/>
            <person name="Olson B.J.S.C."/>
            <person name="Nozaki H."/>
            <person name="Durand P.M."/>
        </authorList>
    </citation>
    <scope>NUCLEOTIDE SEQUENCE [LARGE SCALE GENOMIC DNA]</scope>
    <source>
        <strain evidence="2 3">NIES-571</strain>
    </source>
</reference>
<sequence length="324" mass="33142">MAAGPGGVSAQRMVQLGQEVAAVRGESDSLREGLERLTQQVAALKAGLGTSAAESLGRLQTVEEGVGALQASVAELVIARREAAGRQAGEVSFADFSMLRSQVDAAVAEARGHGAAVAALAERELPALAARVEEVVEGMRKSGEPRDMDTLFHERINGLEAGMGDLQTEFRASIESALEGAAKVEELQALEEVVEGKAALDAVRLLQMQAHALGQAVAGMSDSLALRPELGETLRSLAAGSPGGGPMATRTKCLTCDQPAARSAPSLGSAEGRAGKGSFLPRLDSMPVKESGPPGGPGLMIAEHRAHKEERMAGQRGAGGGGGA</sequence>
<feature type="region of interest" description="Disordered" evidence="1">
    <location>
        <begin position="260"/>
        <end position="300"/>
    </location>
</feature>
<organism evidence="2 3">
    <name type="scientific">Tetrabaena socialis</name>
    <dbReference type="NCBI Taxonomy" id="47790"/>
    <lineage>
        <taxon>Eukaryota</taxon>
        <taxon>Viridiplantae</taxon>
        <taxon>Chlorophyta</taxon>
        <taxon>core chlorophytes</taxon>
        <taxon>Chlorophyceae</taxon>
        <taxon>CS clade</taxon>
        <taxon>Chlamydomonadales</taxon>
        <taxon>Tetrabaenaceae</taxon>
        <taxon>Tetrabaena</taxon>
    </lineage>
</organism>
<dbReference type="OrthoDB" id="533898at2759"/>
<accession>A0A2J7ZK70</accession>
<dbReference type="AlphaFoldDB" id="A0A2J7ZK70"/>
<proteinExistence type="predicted"/>
<evidence type="ECO:0000256" key="1">
    <source>
        <dbReference type="SAM" id="MobiDB-lite"/>
    </source>
</evidence>
<protein>
    <submittedName>
        <fullName evidence="2">Uncharacterized protein</fullName>
    </submittedName>
</protein>
<comment type="caution">
    <text evidence="2">The sequence shown here is derived from an EMBL/GenBank/DDBJ whole genome shotgun (WGS) entry which is preliminary data.</text>
</comment>
<gene>
    <name evidence="2" type="ORF">TSOC_013503</name>
</gene>
<name>A0A2J7ZK70_9CHLO</name>
<dbReference type="Proteomes" id="UP000236333">
    <property type="component" value="Unassembled WGS sequence"/>
</dbReference>
<evidence type="ECO:0000313" key="2">
    <source>
        <dbReference type="EMBL" id="PNH00661.1"/>
    </source>
</evidence>
<keyword evidence="3" id="KW-1185">Reference proteome</keyword>
<evidence type="ECO:0000313" key="3">
    <source>
        <dbReference type="Proteomes" id="UP000236333"/>
    </source>
</evidence>
<feature type="non-terminal residue" evidence="2">
    <location>
        <position position="324"/>
    </location>
</feature>
<dbReference type="EMBL" id="PGGS01001246">
    <property type="protein sequence ID" value="PNH00661.1"/>
    <property type="molecule type" value="Genomic_DNA"/>
</dbReference>